<keyword evidence="2" id="KW-1185">Reference proteome</keyword>
<dbReference type="HOGENOM" id="CLU_2805826_0_0_9"/>
<dbReference type="Proteomes" id="UP000002895">
    <property type="component" value="Chromosome"/>
</dbReference>
<organism evidence="1 2">
    <name type="scientific">Enterococcus hirae (strain ATCC 9790 / DSM 20160 / JCM 8729 / LMG 6399 / NBRC 3181 / NCIMB 6459 / NCDO 1258 / NCTC 12367 / WDCM 00089 / R)</name>
    <dbReference type="NCBI Taxonomy" id="768486"/>
    <lineage>
        <taxon>Bacteria</taxon>
        <taxon>Bacillati</taxon>
        <taxon>Bacillota</taxon>
        <taxon>Bacilli</taxon>
        <taxon>Lactobacillales</taxon>
        <taxon>Enterococcaceae</taxon>
        <taxon>Enterococcus</taxon>
    </lineage>
</organism>
<dbReference type="KEGG" id="ehr:EHR_03540"/>
<dbReference type="AlphaFoldDB" id="I6RZB2"/>
<name>I6RZB2_ENTHA</name>
<evidence type="ECO:0000313" key="2">
    <source>
        <dbReference type="Proteomes" id="UP000002895"/>
    </source>
</evidence>
<gene>
    <name evidence="1" type="ordered locus">EHR_03540</name>
</gene>
<accession>I6RZB2</accession>
<sequence>MYVVKVLHGYIDKTGCRTREKNPDNLLIFKEKKHQKLLLNRSEGVSNNCTKYALIEIKPQSLVSQHD</sequence>
<evidence type="ECO:0000313" key="1">
    <source>
        <dbReference type="EMBL" id="AFM69680.1"/>
    </source>
</evidence>
<dbReference type="EMBL" id="CP003504">
    <property type="protein sequence ID" value="AFM69680.1"/>
    <property type="molecule type" value="Genomic_DNA"/>
</dbReference>
<reference evidence="1 2" key="1">
    <citation type="journal article" date="2012" name="J. Bacteriol.">
        <title>Genome sequence of Enterococcus hirae (Streptococcus faecalis) ATCC 9790, a model organism for the study of ion transport, bioenergetics, and copper homeostasis.</title>
        <authorList>
            <person name="Gaechter T."/>
            <person name="Wunderlin C."/>
            <person name="Schmidheini T."/>
            <person name="Solioz M."/>
        </authorList>
    </citation>
    <scope>NUCLEOTIDE SEQUENCE [LARGE SCALE GENOMIC DNA]</scope>
    <source>
        <strain evidence="2">ATCC 9790 / DSM 20160 / JCM 8729 / LMG 6399 / NBRC 3181 / NCIMB 6459 / NCDO 1258 / NCTC 12367 / WDCM 00089 / R</strain>
    </source>
</reference>
<proteinExistence type="predicted"/>
<dbReference type="PATRIC" id="fig|768486.3.peg.676"/>
<protein>
    <submittedName>
        <fullName evidence="1">Uncharacterized protein</fullName>
    </submittedName>
</protein>